<gene>
    <name evidence="7" type="ORF">ACMU_17270</name>
</gene>
<evidence type="ECO:0000256" key="2">
    <source>
        <dbReference type="ARBA" id="ARBA00023002"/>
    </source>
</evidence>
<dbReference type="Gene3D" id="3.40.30.10">
    <property type="entry name" value="Glutaredoxin"/>
    <property type="match status" value="1"/>
</dbReference>
<feature type="chain" id="PRO_5001563909" evidence="5">
    <location>
        <begin position="20"/>
        <end position="246"/>
    </location>
</feature>
<dbReference type="Pfam" id="PF01323">
    <property type="entry name" value="DSBA"/>
    <property type="match status" value="1"/>
</dbReference>
<accession>A0A037ZDC0</accession>
<dbReference type="SUPFAM" id="SSF52833">
    <property type="entry name" value="Thioredoxin-like"/>
    <property type="match status" value="1"/>
</dbReference>
<evidence type="ECO:0000313" key="7">
    <source>
        <dbReference type="EMBL" id="KAJ54459.1"/>
    </source>
</evidence>
<feature type="domain" description="Thioredoxin" evidence="6">
    <location>
        <begin position="11"/>
        <end position="246"/>
    </location>
</feature>
<feature type="signal peptide" evidence="5">
    <location>
        <begin position="1"/>
        <end position="19"/>
    </location>
</feature>
<evidence type="ECO:0000256" key="5">
    <source>
        <dbReference type="SAM" id="SignalP"/>
    </source>
</evidence>
<dbReference type="GO" id="GO:0016491">
    <property type="term" value="F:oxidoreductase activity"/>
    <property type="evidence" value="ECO:0007669"/>
    <property type="project" value="UniProtKB-KW"/>
</dbReference>
<dbReference type="Proteomes" id="UP000026249">
    <property type="component" value="Unassembled WGS sequence"/>
</dbReference>
<evidence type="ECO:0000313" key="8">
    <source>
        <dbReference type="Proteomes" id="UP000026249"/>
    </source>
</evidence>
<evidence type="ECO:0000256" key="4">
    <source>
        <dbReference type="ARBA" id="ARBA00023284"/>
    </source>
</evidence>
<dbReference type="OrthoDB" id="9780147at2"/>
<dbReference type="PANTHER" id="PTHR13887">
    <property type="entry name" value="GLUTATHIONE S-TRANSFERASE KAPPA"/>
    <property type="match status" value="1"/>
</dbReference>
<dbReference type="InterPro" id="IPR041205">
    <property type="entry name" value="ScsC_N"/>
</dbReference>
<dbReference type="PROSITE" id="PS51352">
    <property type="entry name" value="THIOREDOXIN_2"/>
    <property type="match status" value="1"/>
</dbReference>
<dbReference type="EMBL" id="JFKE01000007">
    <property type="protein sequence ID" value="KAJ54459.1"/>
    <property type="molecule type" value="Genomic_DNA"/>
</dbReference>
<dbReference type="AlphaFoldDB" id="A0A037ZDC0"/>
<proteinExistence type="predicted"/>
<keyword evidence="3" id="KW-1015">Disulfide bond</keyword>
<organism evidence="7 8">
    <name type="scientific">Actibacterium mucosum KCTC 23349</name>
    <dbReference type="NCBI Taxonomy" id="1454373"/>
    <lineage>
        <taxon>Bacteria</taxon>
        <taxon>Pseudomonadati</taxon>
        <taxon>Pseudomonadota</taxon>
        <taxon>Alphaproteobacteria</taxon>
        <taxon>Rhodobacterales</taxon>
        <taxon>Roseobacteraceae</taxon>
        <taxon>Actibacterium</taxon>
    </lineage>
</organism>
<dbReference type="InterPro" id="IPR036249">
    <property type="entry name" value="Thioredoxin-like_sf"/>
</dbReference>
<sequence length="246" mass="26988">MRRILALTMALALVSPAQATDLTNMTDAERAAFGAQVRAYLLENPQVLREAIAVLEQREAEEQANADLNLVAAYSDALFNDTNSWQGGNPDGDITLVEFVDYRCSYCRRAHDEVAELISTDGNIKLIVKEFPILGEESVLSSRFAIATRQVAGDAAYKQVHDALITFRGSVSENALRRLAEQFNLDATEILARMNGQEVTEVIQANYALAQAMSINGTPTFVLNDSMLRGYVPLDGMRELVADARG</sequence>
<dbReference type="Pfam" id="PF18312">
    <property type="entry name" value="ScsC_N"/>
    <property type="match status" value="1"/>
</dbReference>
<comment type="caution">
    <text evidence="7">The sequence shown here is derived from an EMBL/GenBank/DDBJ whole genome shotgun (WGS) entry which is preliminary data.</text>
</comment>
<dbReference type="CDD" id="cd03023">
    <property type="entry name" value="DsbA_Com1_like"/>
    <property type="match status" value="1"/>
</dbReference>
<dbReference type="STRING" id="1454373.ACMU_17270"/>
<name>A0A037ZDC0_9RHOB</name>
<evidence type="ECO:0000256" key="3">
    <source>
        <dbReference type="ARBA" id="ARBA00023157"/>
    </source>
</evidence>
<keyword evidence="1 5" id="KW-0732">Signal</keyword>
<keyword evidence="8" id="KW-1185">Reference proteome</keyword>
<dbReference type="PANTHER" id="PTHR13887:SF14">
    <property type="entry name" value="DISULFIDE BOND FORMATION PROTEIN D"/>
    <property type="match status" value="1"/>
</dbReference>
<protein>
    <submittedName>
        <fullName evidence="7">DSBA oxidoreductase</fullName>
    </submittedName>
</protein>
<dbReference type="InterPro" id="IPR001853">
    <property type="entry name" value="DSBA-like_thioredoxin_dom"/>
</dbReference>
<keyword evidence="2" id="KW-0560">Oxidoreductase</keyword>
<dbReference type="RefSeq" id="WP_035261183.1">
    <property type="nucleotide sequence ID" value="NZ_JFKE01000007.1"/>
</dbReference>
<evidence type="ECO:0000259" key="6">
    <source>
        <dbReference type="PROSITE" id="PS51352"/>
    </source>
</evidence>
<keyword evidence="4" id="KW-0676">Redox-active center</keyword>
<evidence type="ECO:0000256" key="1">
    <source>
        <dbReference type="ARBA" id="ARBA00022729"/>
    </source>
</evidence>
<reference evidence="7 8" key="1">
    <citation type="submission" date="2014-03" db="EMBL/GenBank/DDBJ databases">
        <title>Draft Genome Sequence of Actibacterium mucosum KCTC 23349, a Marine Alphaproteobacterium with Complex Ionic Requirements Isolated from Mediterranean Seawater at Malvarrosa Beach, Valencia, Spain.</title>
        <authorList>
            <person name="Arahal D.R."/>
            <person name="Shao Z."/>
            <person name="Lai Q."/>
            <person name="Pujalte M.J."/>
        </authorList>
    </citation>
    <scope>NUCLEOTIDE SEQUENCE [LARGE SCALE GENOMIC DNA]</scope>
    <source>
        <strain evidence="7 8">KCTC 23349</strain>
    </source>
</reference>
<dbReference type="InterPro" id="IPR013766">
    <property type="entry name" value="Thioredoxin_domain"/>
</dbReference>